<dbReference type="GeneID" id="36835210"/>
<dbReference type="Proteomes" id="UP000247586">
    <property type="component" value="Chromosome"/>
</dbReference>
<name>A0A2U9IU83_9CREN</name>
<keyword evidence="2" id="KW-1185">Reference proteome</keyword>
<dbReference type="Gene3D" id="3.40.630.30">
    <property type="match status" value="1"/>
</dbReference>
<dbReference type="STRING" id="1293036.GCA_001315825_00192"/>
<reference evidence="1" key="1">
    <citation type="submission" date="2018-05" db="EMBL/GenBank/DDBJ databases">
        <title>Complete Genome Sequences of Extremely Thermoacidophilic, Metal-Mobilizing Type-Strain Members of the Archaeal Family Sulfolobaceae: Acidianus brierleyi DSM-1651T, Acidianus sulfidivorans DSM-18786T, Metallosphaera hakonensis DSM-7519T, and Metallosphaera prunae DSM-10039T.</title>
        <authorList>
            <person name="Counts J.A."/>
            <person name="Kelly R.M."/>
        </authorList>
    </citation>
    <scope>NUCLEOTIDE SEQUENCE [LARGE SCALE GENOMIC DNA]</scope>
    <source>
        <strain evidence="1">HO1-1</strain>
    </source>
</reference>
<dbReference type="EMBL" id="CP029287">
    <property type="protein sequence ID" value="AWR99584.1"/>
    <property type="molecule type" value="Genomic_DNA"/>
</dbReference>
<evidence type="ECO:0000313" key="1">
    <source>
        <dbReference type="EMBL" id="AWR99584.1"/>
    </source>
</evidence>
<proteinExistence type="predicted"/>
<dbReference type="InterPro" id="IPR016181">
    <property type="entry name" value="Acyl_CoA_acyltransferase"/>
</dbReference>
<organism evidence="1 2">
    <name type="scientific">Metallosphaera hakonensis JCM 8857 = DSM 7519</name>
    <dbReference type="NCBI Taxonomy" id="1293036"/>
    <lineage>
        <taxon>Archaea</taxon>
        <taxon>Thermoproteota</taxon>
        <taxon>Thermoprotei</taxon>
        <taxon>Sulfolobales</taxon>
        <taxon>Sulfolobaceae</taxon>
        <taxon>Metallosphaera</taxon>
    </lineage>
</organism>
<dbReference type="AlphaFoldDB" id="A0A2U9IU83"/>
<dbReference type="OrthoDB" id="26340at2157"/>
<sequence>MIEAEIKGRKLRSENLLSTHIAELKTFDLILDGRLVGRCHYFLGRGYYPPWIELDYDPWPRREQIEVDIFKVFFDLLKENGRFFVTYYKDSSTFGAIMRGLSIADTELGRSLIRAGFTWFKNWYFPEGGNEGGMKVQANKNMDINVRKRHLTELLAEVKTPESRELIAELLAQGQSRDRSLQ</sequence>
<dbReference type="KEGG" id="mhk:DFR87_07670"/>
<dbReference type="SUPFAM" id="SSF55729">
    <property type="entry name" value="Acyl-CoA N-acyltransferases (Nat)"/>
    <property type="match status" value="1"/>
</dbReference>
<evidence type="ECO:0000313" key="2">
    <source>
        <dbReference type="Proteomes" id="UP000247586"/>
    </source>
</evidence>
<gene>
    <name evidence="1" type="ORF">DFR87_07670</name>
</gene>
<dbReference type="InterPro" id="IPR008304">
    <property type="entry name" value="UCP017998"/>
</dbReference>
<accession>A0A2U9IU83</accession>
<dbReference type="RefSeq" id="WP_110369264.1">
    <property type="nucleotide sequence ID" value="NZ_CP029287.2"/>
</dbReference>
<protein>
    <submittedName>
        <fullName evidence="1">DUF1122 domain-containing protein</fullName>
    </submittedName>
</protein>
<dbReference type="Pfam" id="PF06557">
    <property type="entry name" value="DUF1122"/>
    <property type="match status" value="1"/>
</dbReference>